<name>A0A9P7AM98_9AGAM</name>
<organism evidence="3 4">
    <name type="scientific">Suillus plorans</name>
    <dbReference type="NCBI Taxonomy" id="116603"/>
    <lineage>
        <taxon>Eukaryota</taxon>
        <taxon>Fungi</taxon>
        <taxon>Dikarya</taxon>
        <taxon>Basidiomycota</taxon>
        <taxon>Agaricomycotina</taxon>
        <taxon>Agaricomycetes</taxon>
        <taxon>Agaricomycetidae</taxon>
        <taxon>Boletales</taxon>
        <taxon>Suillineae</taxon>
        <taxon>Suillaceae</taxon>
        <taxon>Suillus</taxon>
    </lineage>
</organism>
<dbReference type="SMART" id="SM00028">
    <property type="entry name" value="TPR"/>
    <property type="match status" value="3"/>
</dbReference>
<keyword evidence="1" id="KW-0677">Repeat</keyword>
<gene>
    <name evidence="3" type="ORF">HD556DRAFT_1310106</name>
</gene>
<accession>A0A9P7AM98</accession>
<dbReference type="GO" id="GO:0072380">
    <property type="term" value="C:TRC complex"/>
    <property type="evidence" value="ECO:0007669"/>
    <property type="project" value="TreeGrafter"/>
</dbReference>
<evidence type="ECO:0000313" key="3">
    <source>
        <dbReference type="EMBL" id="KAG1791238.1"/>
    </source>
</evidence>
<dbReference type="AlphaFoldDB" id="A0A9P7AM98"/>
<dbReference type="EMBL" id="JABBWE010000044">
    <property type="protein sequence ID" value="KAG1791238.1"/>
    <property type="molecule type" value="Genomic_DNA"/>
</dbReference>
<keyword evidence="4" id="KW-1185">Reference proteome</keyword>
<comment type="caution">
    <text evidence="3">The sequence shown here is derived from an EMBL/GenBank/DDBJ whole genome shotgun (WGS) entry which is preliminary data.</text>
</comment>
<dbReference type="PANTHER" id="PTHR45831">
    <property type="entry name" value="LD24721P"/>
    <property type="match status" value="1"/>
</dbReference>
<dbReference type="Proteomes" id="UP000719766">
    <property type="component" value="Unassembled WGS sequence"/>
</dbReference>
<dbReference type="GO" id="GO:0060090">
    <property type="term" value="F:molecular adaptor activity"/>
    <property type="evidence" value="ECO:0007669"/>
    <property type="project" value="TreeGrafter"/>
</dbReference>
<dbReference type="InterPro" id="IPR047150">
    <property type="entry name" value="SGT"/>
</dbReference>
<dbReference type="GO" id="GO:0016020">
    <property type="term" value="C:membrane"/>
    <property type="evidence" value="ECO:0007669"/>
    <property type="project" value="TreeGrafter"/>
</dbReference>
<evidence type="ECO:0000256" key="1">
    <source>
        <dbReference type="ARBA" id="ARBA00022737"/>
    </source>
</evidence>
<reference evidence="3" key="1">
    <citation type="journal article" date="2020" name="New Phytol.">
        <title>Comparative genomics reveals dynamic genome evolution in host specialist ectomycorrhizal fungi.</title>
        <authorList>
            <person name="Lofgren L.A."/>
            <person name="Nguyen N.H."/>
            <person name="Vilgalys R."/>
            <person name="Ruytinx J."/>
            <person name="Liao H.L."/>
            <person name="Branco S."/>
            <person name="Kuo A."/>
            <person name="LaButti K."/>
            <person name="Lipzen A."/>
            <person name="Andreopoulos W."/>
            <person name="Pangilinan J."/>
            <person name="Riley R."/>
            <person name="Hundley H."/>
            <person name="Na H."/>
            <person name="Barry K."/>
            <person name="Grigoriev I.V."/>
            <person name="Stajich J.E."/>
            <person name="Kennedy P.G."/>
        </authorList>
    </citation>
    <scope>NUCLEOTIDE SEQUENCE</scope>
    <source>
        <strain evidence="3">S12</strain>
    </source>
</reference>
<dbReference type="RefSeq" id="XP_041158123.1">
    <property type="nucleotide sequence ID" value="XM_041300372.1"/>
</dbReference>
<dbReference type="OrthoDB" id="2423701at2759"/>
<evidence type="ECO:0008006" key="5">
    <source>
        <dbReference type="Google" id="ProtNLM"/>
    </source>
</evidence>
<keyword evidence="2" id="KW-0802">TPR repeat</keyword>
<dbReference type="InterPro" id="IPR019734">
    <property type="entry name" value="TPR_rpt"/>
</dbReference>
<dbReference type="GeneID" id="64594136"/>
<evidence type="ECO:0000313" key="4">
    <source>
        <dbReference type="Proteomes" id="UP000719766"/>
    </source>
</evidence>
<dbReference type="Gene3D" id="1.25.40.10">
    <property type="entry name" value="Tetratricopeptide repeat domain"/>
    <property type="match status" value="1"/>
</dbReference>
<dbReference type="SUPFAM" id="SSF48452">
    <property type="entry name" value="TPR-like"/>
    <property type="match status" value="1"/>
</dbReference>
<protein>
    <recommendedName>
        <fullName evidence="5">TPR-like protein</fullName>
    </recommendedName>
</protein>
<dbReference type="InterPro" id="IPR011990">
    <property type="entry name" value="TPR-like_helical_dom_sf"/>
</dbReference>
<sequence length="545" mass="60692">MLKPTAAQLKDEGNEFFRKQDYVGALAKYTEAIALDDNNAILYANRAACQYGLNRYLDAVDDAKMATQIDPGYAKAWSRLAASRDALADSEGSAEAWQKALDALPKTNLSPAEQRQKDQYGAGLNAAQTTQTRGKTSKNQCIASVNLDDGNLPWKIATEMLPEFRKAGLKQFSSSAWVISYAYEEFTKGVESMNQLKSIPHSQAPGGLSYHGNLMGLTYLTNGLMRDERVFHLNHPDWITKYNNQGNLILALLTFEATAHQAYSGGVETIKELIQKRLKEKGWNDVRPALSVTVRKWIMKGMLESHLGGRPDTGVHFLKRAVDLLEWGRLVWKDVHKDDRGVIFEDTFLRGVRSMHLMMSMNAYSSSPSLNSKFPLENLKEEAEDLLKEIDIMKASNNLSKEELDPGMVSSFCVYPAAIAHKTIGFYHAQKARYSNGVSACMSFMNGATAYLQAVNTYPADDEFHAFYLSCAMDCMRNAGMSIGDFNQAAVALRAAVPKMMKIWAFSILQQGGRDEKIQAHLRRADEMMKLVAGGKLTLEDPVPF</sequence>
<dbReference type="PANTHER" id="PTHR45831:SF2">
    <property type="entry name" value="LD24721P"/>
    <property type="match status" value="1"/>
</dbReference>
<evidence type="ECO:0000256" key="2">
    <source>
        <dbReference type="ARBA" id="ARBA00022803"/>
    </source>
</evidence>
<proteinExistence type="predicted"/>
<dbReference type="GO" id="GO:0006620">
    <property type="term" value="P:post-translational protein targeting to endoplasmic reticulum membrane"/>
    <property type="evidence" value="ECO:0007669"/>
    <property type="project" value="TreeGrafter"/>
</dbReference>